<comment type="similarity">
    <text evidence="8">Belongs to the tRNA(Ile)-lysidine synthase family.</text>
</comment>
<dbReference type="Pfam" id="PF11734">
    <property type="entry name" value="TilS_C"/>
    <property type="match status" value="1"/>
</dbReference>
<evidence type="ECO:0000256" key="6">
    <source>
        <dbReference type="ARBA" id="ARBA00022840"/>
    </source>
</evidence>
<evidence type="ECO:0000256" key="5">
    <source>
        <dbReference type="ARBA" id="ARBA00022741"/>
    </source>
</evidence>
<reference evidence="10" key="2">
    <citation type="submission" date="2021-04" db="EMBL/GenBank/DDBJ databases">
        <authorList>
            <person name="Gilroy R."/>
        </authorList>
    </citation>
    <scope>NUCLEOTIDE SEQUENCE</scope>
    <source>
        <strain evidence="10">B5_2728</strain>
    </source>
</reference>
<evidence type="ECO:0000259" key="9">
    <source>
        <dbReference type="SMART" id="SM00977"/>
    </source>
</evidence>
<organism evidence="10 11">
    <name type="scientific">Candidatus Allofournierella pullistercoris</name>
    <dbReference type="NCBI Taxonomy" id="2838597"/>
    <lineage>
        <taxon>Bacteria</taxon>
        <taxon>Bacillati</taxon>
        <taxon>Bacillota</taxon>
        <taxon>Clostridia</taxon>
        <taxon>Eubacteriales</taxon>
        <taxon>Oscillospiraceae</taxon>
        <taxon>Allofournierella</taxon>
    </lineage>
</organism>
<dbReference type="EMBL" id="JAHLFP010000020">
    <property type="protein sequence ID" value="MBU3805821.1"/>
    <property type="molecule type" value="Genomic_DNA"/>
</dbReference>
<dbReference type="NCBIfam" id="TIGR02432">
    <property type="entry name" value="lysidine_TilS_N"/>
    <property type="match status" value="1"/>
</dbReference>
<evidence type="ECO:0000256" key="8">
    <source>
        <dbReference type="HAMAP-Rule" id="MF_01161"/>
    </source>
</evidence>
<dbReference type="NCBIfam" id="TIGR02433">
    <property type="entry name" value="lysidine_TilS_C"/>
    <property type="match status" value="1"/>
</dbReference>
<comment type="function">
    <text evidence="8">Ligates lysine onto the cytidine present at position 34 of the AUA codon-specific tRNA(Ile) that contains the anticodon CAU, in an ATP-dependent manner. Cytidine is converted to lysidine, thus changing the amino acid specificity of the tRNA from methionine to isoleucine.</text>
</comment>
<dbReference type="InterPro" id="IPR012094">
    <property type="entry name" value="tRNA_Ile_lys_synt"/>
</dbReference>
<dbReference type="SUPFAM" id="SSF82829">
    <property type="entry name" value="MesJ substrate recognition domain-like"/>
    <property type="match status" value="1"/>
</dbReference>
<dbReference type="CDD" id="cd01992">
    <property type="entry name" value="TilS_N"/>
    <property type="match status" value="1"/>
</dbReference>
<keyword evidence="3 8" id="KW-0436">Ligase</keyword>
<proteinExistence type="inferred from homology"/>
<keyword evidence="6 8" id="KW-0067">ATP-binding</keyword>
<evidence type="ECO:0000256" key="2">
    <source>
        <dbReference type="ARBA" id="ARBA00022490"/>
    </source>
</evidence>
<sequence length="442" mass="50733">MDRWVHPQDRLLVAVSGGADSMALLHVCQRLQETFGYQLEVVHVNHGLRQSAKQEQQAVEDYCRQHGIPLHLHEESLQTQRRSEDWARSLRYRFFEEVLTQKDTPSWLVTAHTLSDQAETLLFRLTRGCGPRGAVGMTQRRGRYLKPLLAVSREQVEAYCHSQGLAFAQDESNWDERYARNRIRHSVLPQLAEINPQVQQALGEFCTRMEQLQAYLEQQARLLLDSAYCPGGWKLEVLQNAPPALRQQALTRLVEEHRPVRQSDLQRLEALCKGEVRAVQLGQSLTLTVRKGLLCWQETRPCQPEQVAYPAKAGCYEFPGGYHLELEELDLTQTSDHEKFVQSLKRGLNNALDCDRIGENLFLRTRQAGDKYRPRGRNGSKTLKKLWNEQGIPLSQRQCMPLLAVGNQVVWIWNEGTAEHLQPKVGTRKVLLINPSKKELKI</sequence>
<protein>
    <recommendedName>
        <fullName evidence="8">tRNA(Ile)-lysidine synthase</fullName>
        <ecNumber evidence="8">6.3.4.19</ecNumber>
    </recommendedName>
    <alternativeName>
        <fullName evidence="8">tRNA(Ile)-2-lysyl-cytidine synthase</fullName>
    </alternativeName>
    <alternativeName>
        <fullName evidence="8">tRNA(Ile)-lysidine synthetase</fullName>
    </alternativeName>
</protein>
<dbReference type="InterPro" id="IPR012795">
    <property type="entry name" value="tRNA_Ile_lys_synt_N"/>
</dbReference>
<evidence type="ECO:0000256" key="4">
    <source>
        <dbReference type="ARBA" id="ARBA00022694"/>
    </source>
</evidence>
<comment type="domain">
    <text evidence="8">The N-terminal region contains the highly conserved SGGXDS motif, predicted to be a P-loop motif involved in ATP binding.</text>
</comment>
<dbReference type="InterPro" id="IPR011063">
    <property type="entry name" value="TilS/TtcA_N"/>
</dbReference>
<dbReference type="Gene3D" id="1.20.59.20">
    <property type="match status" value="1"/>
</dbReference>
<dbReference type="EC" id="6.3.4.19" evidence="8"/>
<dbReference type="Gene3D" id="3.40.50.620">
    <property type="entry name" value="HUPs"/>
    <property type="match status" value="1"/>
</dbReference>
<dbReference type="SUPFAM" id="SSF52402">
    <property type="entry name" value="Adenine nucleotide alpha hydrolases-like"/>
    <property type="match status" value="1"/>
</dbReference>
<keyword evidence="2 8" id="KW-0963">Cytoplasm</keyword>
<dbReference type="Pfam" id="PF01171">
    <property type="entry name" value="ATP_bind_3"/>
    <property type="match status" value="1"/>
</dbReference>
<feature type="domain" description="Lysidine-tRNA(Ile) synthetase C-terminal" evidence="9">
    <location>
        <begin position="361"/>
        <end position="433"/>
    </location>
</feature>
<dbReference type="InterPro" id="IPR014729">
    <property type="entry name" value="Rossmann-like_a/b/a_fold"/>
</dbReference>
<keyword evidence="4 8" id="KW-0819">tRNA processing</keyword>
<dbReference type="PANTHER" id="PTHR43033:SF1">
    <property type="entry name" value="TRNA(ILE)-LYSIDINE SYNTHASE-RELATED"/>
    <property type="match status" value="1"/>
</dbReference>
<dbReference type="GO" id="GO:0032267">
    <property type="term" value="F:tRNA(Ile)-lysidine synthase activity"/>
    <property type="evidence" value="ECO:0007669"/>
    <property type="project" value="UniProtKB-EC"/>
</dbReference>
<dbReference type="PANTHER" id="PTHR43033">
    <property type="entry name" value="TRNA(ILE)-LYSIDINE SYNTHASE-RELATED"/>
    <property type="match status" value="1"/>
</dbReference>
<evidence type="ECO:0000256" key="1">
    <source>
        <dbReference type="ARBA" id="ARBA00004496"/>
    </source>
</evidence>
<reference evidence="10" key="1">
    <citation type="journal article" date="2021" name="PeerJ">
        <title>Extensive microbial diversity within the chicken gut microbiome revealed by metagenomics and culture.</title>
        <authorList>
            <person name="Gilroy R."/>
            <person name="Ravi A."/>
            <person name="Getino M."/>
            <person name="Pursley I."/>
            <person name="Horton D.L."/>
            <person name="Alikhan N.F."/>
            <person name="Baker D."/>
            <person name="Gharbi K."/>
            <person name="Hall N."/>
            <person name="Watson M."/>
            <person name="Adriaenssens E.M."/>
            <person name="Foster-Nyarko E."/>
            <person name="Jarju S."/>
            <person name="Secka A."/>
            <person name="Antonio M."/>
            <person name="Oren A."/>
            <person name="Chaudhuri R.R."/>
            <person name="La Ragione R."/>
            <person name="Hildebrand F."/>
            <person name="Pallen M.J."/>
        </authorList>
    </citation>
    <scope>NUCLEOTIDE SEQUENCE</scope>
    <source>
        <strain evidence="10">B5_2728</strain>
    </source>
</reference>
<feature type="binding site" evidence="8">
    <location>
        <begin position="16"/>
        <end position="21"/>
    </location>
    <ligand>
        <name>ATP</name>
        <dbReference type="ChEBI" id="CHEBI:30616"/>
    </ligand>
</feature>
<name>A0A948T239_9FIRM</name>
<accession>A0A948T239</accession>
<comment type="caution">
    <text evidence="10">The sequence shown here is derived from an EMBL/GenBank/DDBJ whole genome shotgun (WGS) entry which is preliminary data.</text>
</comment>
<dbReference type="GO" id="GO:0006400">
    <property type="term" value="P:tRNA modification"/>
    <property type="evidence" value="ECO:0007669"/>
    <property type="project" value="UniProtKB-UniRule"/>
</dbReference>
<dbReference type="GO" id="GO:0005524">
    <property type="term" value="F:ATP binding"/>
    <property type="evidence" value="ECO:0007669"/>
    <property type="project" value="UniProtKB-UniRule"/>
</dbReference>
<dbReference type="SMART" id="SM00977">
    <property type="entry name" value="TilS_C"/>
    <property type="match status" value="1"/>
</dbReference>
<dbReference type="GO" id="GO:0005737">
    <property type="term" value="C:cytoplasm"/>
    <property type="evidence" value="ECO:0007669"/>
    <property type="project" value="UniProtKB-SubCell"/>
</dbReference>
<dbReference type="SUPFAM" id="SSF56037">
    <property type="entry name" value="PheT/TilS domain"/>
    <property type="match status" value="1"/>
</dbReference>
<dbReference type="Proteomes" id="UP000713596">
    <property type="component" value="Unassembled WGS sequence"/>
</dbReference>
<keyword evidence="5 8" id="KW-0547">Nucleotide-binding</keyword>
<evidence type="ECO:0000256" key="3">
    <source>
        <dbReference type="ARBA" id="ARBA00022598"/>
    </source>
</evidence>
<comment type="catalytic activity">
    <reaction evidence="7 8">
        <text>cytidine(34) in tRNA(Ile2) + L-lysine + ATP = lysidine(34) in tRNA(Ile2) + AMP + diphosphate + H(+)</text>
        <dbReference type="Rhea" id="RHEA:43744"/>
        <dbReference type="Rhea" id="RHEA-COMP:10625"/>
        <dbReference type="Rhea" id="RHEA-COMP:10670"/>
        <dbReference type="ChEBI" id="CHEBI:15378"/>
        <dbReference type="ChEBI" id="CHEBI:30616"/>
        <dbReference type="ChEBI" id="CHEBI:32551"/>
        <dbReference type="ChEBI" id="CHEBI:33019"/>
        <dbReference type="ChEBI" id="CHEBI:82748"/>
        <dbReference type="ChEBI" id="CHEBI:83665"/>
        <dbReference type="ChEBI" id="CHEBI:456215"/>
        <dbReference type="EC" id="6.3.4.19"/>
    </reaction>
</comment>
<evidence type="ECO:0000313" key="11">
    <source>
        <dbReference type="Proteomes" id="UP000713596"/>
    </source>
</evidence>
<gene>
    <name evidence="8 10" type="primary">tilS</name>
    <name evidence="10" type="ORF">H9882_02885</name>
</gene>
<comment type="subcellular location">
    <subcellularLocation>
        <location evidence="1 8">Cytoplasm</location>
    </subcellularLocation>
</comment>
<evidence type="ECO:0000256" key="7">
    <source>
        <dbReference type="ARBA" id="ARBA00048539"/>
    </source>
</evidence>
<evidence type="ECO:0000313" key="10">
    <source>
        <dbReference type="EMBL" id="MBU3805821.1"/>
    </source>
</evidence>
<dbReference type="AlphaFoldDB" id="A0A948T239"/>
<dbReference type="HAMAP" id="MF_01161">
    <property type="entry name" value="tRNA_Ile_lys_synt"/>
    <property type="match status" value="1"/>
</dbReference>
<dbReference type="InterPro" id="IPR012796">
    <property type="entry name" value="Lysidine-tRNA-synth_C"/>
</dbReference>